<dbReference type="AlphaFoldDB" id="A0AAU9IXC3"/>
<comment type="caution">
    <text evidence="1">The sequence shown here is derived from an EMBL/GenBank/DDBJ whole genome shotgun (WGS) entry which is preliminary data.</text>
</comment>
<organism evidence="1 2">
    <name type="scientific">Blepharisma stoltei</name>
    <dbReference type="NCBI Taxonomy" id="1481888"/>
    <lineage>
        <taxon>Eukaryota</taxon>
        <taxon>Sar</taxon>
        <taxon>Alveolata</taxon>
        <taxon>Ciliophora</taxon>
        <taxon>Postciliodesmatophora</taxon>
        <taxon>Heterotrichea</taxon>
        <taxon>Heterotrichida</taxon>
        <taxon>Blepharismidae</taxon>
        <taxon>Blepharisma</taxon>
    </lineage>
</organism>
<name>A0AAU9IXC3_9CILI</name>
<sequence>MKNGYLELREEIDSYIDLPLDFNSTKKFFSLLLHFGYLTPYNITKKEKENIVSAWIYVVPNREIKKSFYNSLLLKWINRKIGLGKVDIGKIVEKFNITLDDKTEFKNLMQSMVLDQMTDNTSKTEADFQILLGGMAMLASIMTEDSNYTLHSEAPNRFRKKADGIFIPTKYKKACFIIHEYKKLDTADDIDVREKAEDALWQIYAKQYMKIALDLRNSDPHYNYVDKMIVRGIVFYKAQFGDKWNMVIKEHSFDFNLASIINTKFSSVSGGILAASAKLCGESGSQNEKIEERRSLGAERIGDLIKNIGGDNYSYIEGEEGLVIKRKLGALITQPSKKPKFQDN</sequence>
<gene>
    <name evidence="1" type="ORF">BSTOLATCC_MIC23398</name>
</gene>
<keyword evidence="2" id="KW-1185">Reference proteome</keyword>
<evidence type="ECO:0000313" key="2">
    <source>
        <dbReference type="Proteomes" id="UP001162131"/>
    </source>
</evidence>
<proteinExistence type="predicted"/>
<accession>A0AAU9IXC3</accession>
<evidence type="ECO:0000313" key="1">
    <source>
        <dbReference type="EMBL" id="CAG9319189.1"/>
    </source>
</evidence>
<reference evidence="1" key="1">
    <citation type="submission" date="2021-09" db="EMBL/GenBank/DDBJ databases">
        <authorList>
            <consortium name="AG Swart"/>
            <person name="Singh M."/>
            <person name="Singh A."/>
            <person name="Seah K."/>
            <person name="Emmerich C."/>
        </authorList>
    </citation>
    <scope>NUCLEOTIDE SEQUENCE</scope>
    <source>
        <strain evidence="1">ATCC30299</strain>
    </source>
</reference>
<dbReference type="EMBL" id="CAJZBQ010000022">
    <property type="protein sequence ID" value="CAG9319189.1"/>
    <property type="molecule type" value="Genomic_DNA"/>
</dbReference>
<protein>
    <submittedName>
        <fullName evidence="1">Uncharacterized protein</fullName>
    </submittedName>
</protein>
<dbReference type="Proteomes" id="UP001162131">
    <property type="component" value="Unassembled WGS sequence"/>
</dbReference>